<keyword evidence="3" id="KW-1185">Reference proteome</keyword>
<accession>A0A0Q9YXR1</accession>
<evidence type="ECO:0000313" key="3">
    <source>
        <dbReference type="Proteomes" id="UP000051497"/>
    </source>
</evidence>
<dbReference type="AlphaFoldDB" id="A0A0Q9YXR1"/>
<dbReference type="EMBL" id="LKAJ01000004">
    <property type="protein sequence ID" value="KRG21527.1"/>
    <property type="molecule type" value="Genomic_DNA"/>
</dbReference>
<reference evidence="1" key="1">
    <citation type="submission" date="2015-09" db="EMBL/GenBank/DDBJ databases">
        <title>Draft Genome Sequences of Two Novel Amoeba-resistant Intranuclear Bacteria, Candidatus Berkiella cookevillensis and Candidatus Berkiella aquae.</title>
        <authorList>
            <person name="Mehari Y.T."/>
            <person name="Arivett B.A."/>
            <person name="Farone A.L."/>
            <person name="Gunderson J.H."/>
            <person name="Farone M.B."/>
        </authorList>
    </citation>
    <scope>NUCLEOTIDE SEQUENCE [LARGE SCALE GENOMIC DNA]</scope>
    <source>
        <strain evidence="1">HT99</strain>
    </source>
</reference>
<dbReference type="OrthoDB" id="6466965at2"/>
<gene>
    <name evidence="2" type="ORF">HT99x_008420</name>
    <name evidence="1" type="ORF">HT99x_01280</name>
</gene>
<evidence type="ECO:0000313" key="2">
    <source>
        <dbReference type="EMBL" id="MCS5711457.1"/>
    </source>
</evidence>
<reference evidence="2" key="3">
    <citation type="submission" date="2021-06" db="EMBL/GenBank/DDBJ databases">
        <title>Genomic Description and Analysis of Intracellular Bacteria, Candidatus Berkiella cookevillensis and Candidatus Berkiella aquae.</title>
        <authorList>
            <person name="Kidane D.T."/>
            <person name="Mehari Y.T."/>
            <person name="Rice F.C."/>
            <person name="Arivett B.A."/>
            <person name="Farone A.L."/>
            <person name="Berk S.G."/>
            <person name="Farone M.B."/>
        </authorList>
    </citation>
    <scope>NUCLEOTIDE SEQUENCE</scope>
    <source>
        <strain evidence="2">HT99</strain>
    </source>
</reference>
<sequence>MELEGLISLYEYKDNDEAVLRIYIAALMNKIELYIQSTYFDQFVKLEKQHVQLIRSMHPKKAEVSFKLPLDEDQTRNIFFPDTNTQLANFTDLWAYKIQTEKILNQVNSPQLKLNETERNYMLKLILGMAVTSFGFNPHDNKNLATGNKPGSIKAELSSIGLAIDEDTIRKYLKEAKGRYPYVRPREIKNLNESIKT</sequence>
<reference evidence="2" key="2">
    <citation type="journal article" date="2016" name="Genome Announc.">
        <title>Draft Genome Sequences of Two Novel Amoeba-Resistant Intranuclear Bacteria, 'Candidatus Berkiella cookevillensis' and 'Candidatus Berkiella aquae'.</title>
        <authorList>
            <person name="Mehari Y.T."/>
            <person name="Arivett B.A."/>
            <person name="Farone A.L."/>
            <person name="Gunderson J.H."/>
            <person name="Farone M.B."/>
        </authorList>
    </citation>
    <scope>NUCLEOTIDE SEQUENCE</scope>
    <source>
        <strain evidence="2">HT99</strain>
    </source>
</reference>
<dbReference type="Proteomes" id="UP000051497">
    <property type="component" value="Unassembled WGS sequence"/>
</dbReference>
<dbReference type="EMBL" id="LKAJ02000001">
    <property type="protein sequence ID" value="MCS5711457.1"/>
    <property type="molecule type" value="Genomic_DNA"/>
</dbReference>
<protein>
    <submittedName>
        <fullName evidence="1">Uncharacterized protein</fullName>
    </submittedName>
</protein>
<proteinExistence type="predicted"/>
<dbReference type="RefSeq" id="WP_075065909.1">
    <property type="nucleotide sequence ID" value="NZ_LKAJ02000001.1"/>
</dbReference>
<evidence type="ECO:0000313" key="1">
    <source>
        <dbReference type="EMBL" id="KRG21527.1"/>
    </source>
</evidence>
<name>A0A0Q9YXR1_9GAMM</name>
<organism evidence="1">
    <name type="scientific">Candidatus Berkiella aquae</name>
    <dbReference type="NCBI Taxonomy" id="295108"/>
    <lineage>
        <taxon>Bacteria</taxon>
        <taxon>Pseudomonadati</taxon>
        <taxon>Pseudomonadota</taxon>
        <taxon>Gammaproteobacteria</taxon>
        <taxon>Candidatus Berkiellales</taxon>
        <taxon>Candidatus Berkiellaceae</taxon>
        <taxon>Candidatus Berkiella</taxon>
    </lineage>
</organism>
<comment type="caution">
    <text evidence="1">The sequence shown here is derived from an EMBL/GenBank/DDBJ whole genome shotgun (WGS) entry which is preliminary data.</text>
</comment>